<evidence type="ECO:0000259" key="22">
    <source>
        <dbReference type="PROSITE" id="PS50060"/>
    </source>
</evidence>
<dbReference type="InterPro" id="IPR011009">
    <property type="entry name" value="Kinase-like_dom_sf"/>
</dbReference>
<evidence type="ECO:0000256" key="17">
    <source>
        <dbReference type="PROSITE-ProRule" id="PRU10141"/>
    </source>
</evidence>
<keyword evidence="10 20" id="KW-0472">Membrane</keyword>
<dbReference type="Proteomes" id="UP000037069">
    <property type="component" value="Unassembled WGS sequence"/>
</dbReference>
<dbReference type="PROSITE" id="PS50011">
    <property type="entry name" value="PROTEIN_KINASE_DOM"/>
    <property type="match status" value="1"/>
</dbReference>
<feature type="domain" description="MAM" evidence="22">
    <location>
        <begin position="304"/>
        <end position="469"/>
    </location>
</feature>
<dbReference type="PROSITE" id="PS00109">
    <property type="entry name" value="PROTEIN_KINASE_TYR"/>
    <property type="match status" value="1"/>
</dbReference>
<feature type="compositionally biased region" description="Low complexity" evidence="19">
    <location>
        <begin position="1658"/>
        <end position="1677"/>
    </location>
</feature>
<dbReference type="Pfam" id="PF00629">
    <property type="entry name" value="MAM"/>
    <property type="match status" value="2"/>
</dbReference>
<keyword evidence="4 18" id="KW-0812">Transmembrane</keyword>
<evidence type="ECO:0000256" key="9">
    <source>
        <dbReference type="ARBA" id="ARBA00022989"/>
    </source>
</evidence>
<dbReference type="CDD" id="cd06263">
    <property type="entry name" value="MAM"/>
    <property type="match status" value="1"/>
</dbReference>
<feature type="compositionally biased region" description="Polar residues" evidence="19">
    <location>
        <begin position="199"/>
        <end position="216"/>
    </location>
</feature>
<dbReference type="SUPFAM" id="SSF56112">
    <property type="entry name" value="Protein kinase-like (PK-like)"/>
    <property type="match status" value="1"/>
</dbReference>
<dbReference type="InterPro" id="IPR000719">
    <property type="entry name" value="Prot_kinase_dom"/>
</dbReference>
<keyword evidence="3" id="KW-0808">Transferase</keyword>
<dbReference type="InterPro" id="IPR020635">
    <property type="entry name" value="Tyr_kinase_cat_dom"/>
</dbReference>
<dbReference type="GO" id="GO:0004714">
    <property type="term" value="F:transmembrane receptor protein tyrosine kinase activity"/>
    <property type="evidence" value="ECO:0007669"/>
    <property type="project" value="UniProtKB-EC"/>
</dbReference>
<dbReference type="InterPro" id="IPR017441">
    <property type="entry name" value="Protein_kinase_ATP_BS"/>
</dbReference>
<dbReference type="InterPro" id="IPR001245">
    <property type="entry name" value="Ser-Thr/Tyr_kinase_cat_dom"/>
</dbReference>
<evidence type="ECO:0000256" key="15">
    <source>
        <dbReference type="ARBA" id="ARBA00051243"/>
    </source>
</evidence>
<feature type="domain" description="MAM" evidence="22">
    <location>
        <begin position="522"/>
        <end position="710"/>
    </location>
</feature>
<keyword evidence="7" id="KW-0418">Kinase</keyword>
<dbReference type="FunFam" id="3.30.200.20:FF:000117">
    <property type="entry name" value="Tyrosine-protein kinase receptor"/>
    <property type="match status" value="1"/>
</dbReference>
<dbReference type="InterPro" id="IPR050122">
    <property type="entry name" value="RTK"/>
</dbReference>
<dbReference type="GO" id="GO:0007169">
    <property type="term" value="P:cell surface receptor protein tyrosine kinase signaling pathway"/>
    <property type="evidence" value="ECO:0007669"/>
    <property type="project" value="InterPro"/>
</dbReference>
<dbReference type="PROSITE" id="PS50060">
    <property type="entry name" value="MAM_2"/>
    <property type="match status" value="2"/>
</dbReference>
<evidence type="ECO:0000256" key="4">
    <source>
        <dbReference type="ARBA" id="ARBA00022692"/>
    </source>
</evidence>
<dbReference type="FunFam" id="2.60.120.200:FF:000193">
    <property type="entry name" value="Tyrosine-protein kinase receptor"/>
    <property type="match status" value="1"/>
</dbReference>
<sequence>MAFSHLTLLNRPPKGNKHQFSVATLCFVTLTLSTVPLKEVEAQRPLLNHTTYNTIPTSQHHYKQLRNGRTHDLIIPPSTVASIPRGLLSGGGLPLYDDDMDSTRLPSSLGRRDNRRRINYQSLAANIPRGNSGRGGGINSLRKELMKPSVGGPGGGISGNSPGYPSYSATSAIGKIDGIGGVGPARPYGETLQMAPGSMYSTSSPPFTYLSNPQESTIRHKPKQSSIAKLWKLNHGKNNQIQQFGGPMSPNDDPRVDDDIIREGHNDPLQVIKDEIRISQPQSNPYIINTEATFNSDIEDLLGVRCTFETPCAWKWTENLSDGFHIMSGTEVSKKNMTGLYPGPLADNIDDANGHFLYARLSPTTLQINLTSPQFSTTMEKCFLEVYMHQSGMTHGLSRVVVEPLHSQESSWVPAEIVGNNYRQWERKVFRLGRISRDFRIVFEIVPKLFEGEKAHVAIDNLRMINCFPEGAKAEKCSTSQVKCMMNKVPVCIPLPRICDITRDCDEAEDELLNCDKIPFGARCDFENDWCGWRDSGRTVLSWSRHTGSSPTFDTGPDSDHTYQHLLNSTVGYYMLVNMNQHSNNSEKGSLIGFASNAIMISRTFNPPPTVHGDPNSPYRNSCVVRFYIHQFGKNPGSINLSVVEMKEKENITTTLWWSTKNQGADWLRAEYILPNITSRYYLQFEARMGMRIYSDVAVDDFSLSPECFGINIPPEHLNGYNYWNVRHTKSPTHKDFTNHNYLELGTCDNRGMLGPTQSQCEHYYSTHNRSRVLKEVKVVDEIPYKGMQKWKVPHEGFYTFIVKGASGGLGSGGVGSSRGAVAVAVLELHKNEELYILVGQQGENACIKSLGYKEDGCGSSDPDLDLSKYSFTSKQHMLKNMNLEYGAGGGGGASYVFLLNSARNEAVPLIVAGGGGGLGIGRYLDEDFQHGQKDNSARKGLTGQINGEPLPKKIAGPGGGWRANIDQALDPKFGAALLLGGRGGFSCYVDLENNGSNVKRHGQGGFGGGGGGCYTGGGGGGYAGGDVYLNQSNGEGGTSYITTTRTLKELNAIYEGSNLGAGSVIIIPAIEGCGCDYRCLALDEYRSSVKCICPEGWRIRKDNSSSCDMPITESIPLKYLISFFTVLMLLLIACLAALIVMLYNRYQRKKLAKQRHKMLMQQDMQLTRLRHNLDENNLNNFNPNYGCDDLINGTINVQSLPQVARESLRLVKPLGQGAFGEVYQGLYRHRDGDAVEMPVAVKTLPEMSTLQAEEDFLMEAAIMAKFNHPNMVHLIGVCFDRHPRFIVLELLAGGDLKNFLREGRHKPDRPSSLTMKDLVFCALDVAKGCRYMESQRFIHRDIAARNCLLSSKGPGRVVKIADFGMARDIYRSDYYRKGGKAMLPIKWMPPEAFLDGIFTSKTDVWSFGVLLWEVFSLGLMPYTGLPNPEVMQLVTNGGRLGTPPGCPSVIYKIMADCWNPTPEDRPTFSSLLERLKAVTEDPAVMNAPLPHILRPPSNERDQTIIRPQGVDDICLQVPTTSDYLIPLPGITHNPQQQISEMQISEANTNTNSSVVTAVSTGTNVCTPPGVSSPSAPCCGLKEGDCEQSLNTNNEGSWETSFILPNSKSDQPLLNQTNGSQKSINTVSMGAPGPGNTSGYSSSSQRSPVSNGLRTIHNNNNNNNSSNCHNSNGNSQSTTASTQMNPNEETTLISLDTPQPTPTTIQPPLSFSSQLDGITLDPAALTKSLNNTVTVPNTNTTNTNTTTPNNKHSSYANIQMMSNSVGNLKGHCNAGDLTSNGSSPNNSLLLMGSGSEKLNGSILHKSSNGLNVNKMNGNLNKTMAVAAPVVGVGANAPPFTIQGYSERYKDKHSEISC</sequence>
<evidence type="ECO:0000256" key="10">
    <source>
        <dbReference type="ARBA" id="ARBA00023136"/>
    </source>
</evidence>
<keyword evidence="9 20" id="KW-1133">Transmembrane helix</keyword>
<dbReference type="InterPro" id="IPR036055">
    <property type="entry name" value="LDL_receptor-like_sf"/>
</dbReference>
<keyword evidence="5" id="KW-0732">Signal</keyword>
<evidence type="ECO:0000256" key="2">
    <source>
        <dbReference type="ARBA" id="ARBA00022475"/>
    </source>
</evidence>
<feature type="compositionally biased region" description="Polar residues" evidence="19">
    <location>
        <begin position="1591"/>
        <end position="1628"/>
    </location>
</feature>
<dbReference type="InterPro" id="IPR013320">
    <property type="entry name" value="ConA-like_dom_sf"/>
</dbReference>
<keyword evidence="24" id="KW-1185">Reference proteome</keyword>
<dbReference type="PROSITE" id="PS50068">
    <property type="entry name" value="LDLRA_2"/>
    <property type="match status" value="1"/>
</dbReference>
<dbReference type="Gene3D" id="4.10.400.10">
    <property type="entry name" value="Low-density Lipoprotein Receptor"/>
    <property type="match status" value="1"/>
</dbReference>
<dbReference type="GO" id="GO:0045664">
    <property type="term" value="P:regulation of neuron differentiation"/>
    <property type="evidence" value="ECO:0007669"/>
    <property type="project" value="TreeGrafter"/>
</dbReference>
<feature type="region of interest" description="Disordered" evidence="19">
    <location>
        <begin position="193"/>
        <end position="220"/>
    </location>
</feature>
<dbReference type="InterPro" id="IPR008266">
    <property type="entry name" value="Tyr_kinase_AS"/>
</dbReference>
<organism evidence="23 24">
    <name type="scientific">Lucilia cuprina</name>
    <name type="common">Green bottle fly</name>
    <name type="synonym">Australian sheep blowfly</name>
    <dbReference type="NCBI Taxonomy" id="7375"/>
    <lineage>
        <taxon>Eukaryota</taxon>
        <taxon>Metazoa</taxon>
        <taxon>Ecdysozoa</taxon>
        <taxon>Arthropoda</taxon>
        <taxon>Hexapoda</taxon>
        <taxon>Insecta</taxon>
        <taxon>Pterygota</taxon>
        <taxon>Neoptera</taxon>
        <taxon>Endopterygota</taxon>
        <taxon>Diptera</taxon>
        <taxon>Brachycera</taxon>
        <taxon>Muscomorpha</taxon>
        <taxon>Oestroidea</taxon>
        <taxon>Calliphoridae</taxon>
        <taxon>Luciliinae</taxon>
        <taxon>Lucilia</taxon>
    </lineage>
</organism>
<evidence type="ECO:0000256" key="3">
    <source>
        <dbReference type="ARBA" id="ARBA00022679"/>
    </source>
</evidence>
<keyword evidence="13 18" id="KW-0675">Receptor</keyword>
<comment type="similarity">
    <text evidence="18">Belongs to the protein kinase superfamily. Tyr protein kinase family. Insulin receptor subfamily.</text>
</comment>
<evidence type="ECO:0000313" key="23">
    <source>
        <dbReference type="EMBL" id="KNC24205.1"/>
    </source>
</evidence>
<evidence type="ECO:0000259" key="21">
    <source>
        <dbReference type="PROSITE" id="PS50011"/>
    </source>
</evidence>
<dbReference type="Gene3D" id="3.30.200.20">
    <property type="entry name" value="Phosphorylase Kinase, domain 1"/>
    <property type="match status" value="1"/>
</dbReference>
<dbReference type="STRING" id="7375.A0A0L0BVX7"/>
<evidence type="ECO:0000256" key="7">
    <source>
        <dbReference type="ARBA" id="ARBA00022777"/>
    </source>
</evidence>
<dbReference type="PROSITE" id="PS00239">
    <property type="entry name" value="RECEPTOR_TYR_KIN_II"/>
    <property type="match status" value="1"/>
</dbReference>
<evidence type="ECO:0000256" key="13">
    <source>
        <dbReference type="ARBA" id="ARBA00023170"/>
    </source>
</evidence>
<comment type="caution">
    <text evidence="23">The sequence shown here is derived from an EMBL/GenBank/DDBJ whole genome shotgun (WGS) entry which is preliminary data.</text>
</comment>
<dbReference type="EMBL" id="JRES01001254">
    <property type="protein sequence ID" value="KNC24205.1"/>
    <property type="molecule type" value="Genomic_DNA"/>
</dbReference>
<evidence type="ECO:0000256" key="20">
    <source>
        <dbReference type="SAM" id="Phobius"/>
    </source>
</evidence>
<feature type="compositionally biased region" description="Low complexity" evidence="19">
    <location>
        <begin position="1730"/>
        <end position="1750"/>
    </location>
</feature>
<dbReference type="OrthoDB" id="73209at2759"/>
<evidence type="ECO:0000256" key="11">
    <source>
        <dbReference type="ARBA" id="ARBA00023137"/>
    </source>
</evidence>
<feature type="compositionally biased region" description="Polar residues" evidence="19">
    <location>
        <begin position="1678"/>
        <end position="1696"/>
    </location>
</feature>
<evidence type="ECO:0000313" key="24">
    <source>
        <dbReference type="Proteomes" id="UP000037069"/>
    </source>
</evidence>
<dbReference type="SMART" id="SM00219">
    <property type="entry name" value="TyrKc"/>
    <property type="match status" value="1"/>
</dbReference>
<dbReference type="PANTHER" id="PTHR24416">
    <property type="entry name" value="TYROSINE-PROTEIN KINASE RECEPTOR"/>
    <property type="match status" value="1"/>
</dbReference>
<feature type="region of interest" description="Disordered" evidence="19">
    <location>
        <begin position="1591"/>
        <end position="1713"/>
    </location>
</feature>
<feature type="domain" description="Protein kinase" evidence="21">
    <location>
        <begin position="1209"/>
        <end position="1485"/>
    </location>
</feature>
<feature type="region of interest" description="Disordered" evidence="19">
    <location>
        <begin position="1729"/>
        <end position="1751"/>
    </location>
</feature>
<dbReference type="GO" id="GO:0005886">
    <property type="term" value="C:plasma membrane"/>
    <property type="evidence" value="ECO:0007669"/>
    <property type="project" value="UniProtKB-SubCell"/>
</dbReference>
<evidence type="ECO:0000256" key="14">
    <source>
        <dbReference type="ARBA" id="ARBA00023180"/>
    </source>
</evidence>
<dbReference type="InterPro" id="IPR055163">
    <property type="entry name" value="ALK/LTK-like_GRD"/>
</dbReference>
<evidence type="ECO:0000256" key="16">
    <source>
        <dbReference type="PROSITE-ProRule" id="PRU00124"/>
    </source>
</evidence>
<accession>A0A0L0BVX7</accession>
<evidence type="ECO:0000256" key="6">
    <source>
        <dbReference type="ARBA" id="ARBA00022741"/>
    </source>
</evidence>
<keyword evidence="2" id="KW-1003">Cell membrane</keyword>
<name>A0A0L0BVX7_LUCCU</name>
<dbReference type="PANTHER" id="PTHR24416:SF604">
    <property type="entry name" value="RECEPTOR PROTEIN-TYROSINE KINASE"/>
    <property type="match status" value="1"/>
</dbReference>
<comment type="caution">
    <text evidence="16">Lacks conserved residue(s) required for the propagation of feature annotation.</text>
</comment>
<evidence type="ECO:0000256" key="1">
    <source>
        <dbReference type="ARBA" id="ARBA00004251"/>
    </source>
</evidence>
<evidence type="ECO:0000256" key="12">
    <source>
        <dbReference type="ARBA" id="ARBA00023157"/>
    </source>
</evidence>
<comment type="catalytic activity">
    <reaction evidence="15 18">
        <text>L-tyrosyl-[protein] + ATP = O-phospho-L-tyrosyl-[protein] + ADP + H(+)</text>
        <dbReference type="Rhea" id="RHEA:10596"/>
        <dbReference type="Rhea" id="RHEA-COMP:10136"/>
        <dbReference type="Rhea" id="RHEA-COMP:20101"/>
        <dbReference type="ChEBI" id="CHEBI:15378"/>
        <dbReference type="ChEBI" id="CHEBI:30616"/>
        <dbReference type="ChEBI" id="CHEBI:46858"/>
        <dbReference type="ChEBI" id="CHEBI:61978"/>
        <dbReference type="ChEBI" id="CHEBI:456216"/>
        <dbReference type="EC" id="2.7.10.1"/>
    </reaction>
</comment>
<dbReference type="EC" id="2.7.10.1" evidence="18"/>
<dbReference type="SMART" id="SM00192">
    <property type="entry name" value="LDLa"/>
    <property type="match status" value="1"/>
</dbReference>
<keyword evidence="8 17" id="KW-0067">ATP-binding</keyword>
<dbReference type="GO" id="GO:0005524">
    <property type="term" value="F:ATP binding"/>
    <property type="evidence" value="ECO:0007669"/>
    <property type="project" value="UniProtKB-UniRule"/>
</dbReference>
<dbReference type="PRINTS" id="PR00109">
    <property type="entry name" value="TYRKINASE"/>
</dbReference>
<gene>
    <name evidence="23" type="ORF">FF38_02198</name>
</gene>
<keyword evidence="14" id="KW-0325">Glycoprotein</keyword>
<dbReference type="Gene3D" id="2.60.120.200">
    <property type="match status" value="2"/>
</dbReference>
<dbReference type="SUPFAM" id="SSF49899">
    <property type="entry name" value="Concanavalin A-like lectins/glucanases"/>
    <property type="match status" value="2"/>
</dbReference>
<evidence type="ECO:0000256" key="5">
    <source>
        <dbReference type="ARBA" id="ARBA00022729"/>
    </source>
</evidence>
<evidence type="ECO:0000256" key="19">
    <source>
        <dbReference type="SAM" id="MobiDB-lite"/>
    </source>
</evidence>
<dbReference type="PROSITE" id="PS00107">
    <property type="entry name" value="PROTEIN_KINASE_ATP"/>
    <property type="match status" value="1"/>
</dbReference>
<dbReference type="InterPro" id="IPR002172">
    <property type="entry name" value="LDrepeatLR_classA_rpt"/>
</dbReference>
<dbReference type="FunFam" id="1.10.510.10:FF:000113">
    <property type="entry name" value="Tyrosine-protein kinase receptor"/>
    <property type="match status" value="1"/>
</dbReference>
<keyword evidence="6 17" id="KW-0547">Nucleotide-binding</keyword>
<protein>
    <recommendedName>
        <fullName evidence="18">Tyrosine-protein kinase receptor</fullName>
        <ecNumber evidence="18">2.7.10.1</ecNumber>
    </recommendedName>
</protein>
<dbReference type="SMART" id="SM00137">
    <property type="entry name" value="MAM"/>
    <property type="match status" value="1"/>
</dbReference>
<dbReference type="InterPro" id="IPR000998">
    <property type="entry name" value="MAM_dom"/>
</dbReference>
<dbReference type="Pfam" id="PF07714">
    <property type="entry name" value="PK_Tyr_Ser-Thr"/>
    <property type="match status" value="1"/>
</dbReference>
<reference evidence="23 24" key="1">
    <citation type="journal article" date="2015" name="Nat. Commun.">
        <title>Lucilia cuprina genome unlocks parasitic fly biology to underpin future interventions.</title>
        <authorList>
            <person name="Anstead C.A."/>
            <person name="Korhonen P.K."/>
            <person name="Young N.D."/>
            <person name="Hall R.S."/>
            <person name="Jex A.R."/>
            <person name="Murali S.C."/>
            <person name="Hughes D.S."/>
            <person name="Lee S.F."/>
            <person name="Perry T."/>
            <person name="Stroehlein A.J."/>
            <person name="Ansell B.R."/>
            <person name="Breugelmans B."/>
            <person name="Hofmann A."/>
            <person name="Qu J."/>
            <person name="Dugan S."/>
            <person name="Lee S.L."/>
            <person name="Chao H."/>
            <person name="Dinh H."/>
            <person name="Han Y."/>
            <person name="Doddapaneni H.V."/>
            <person name="Worley K.C."/>
            <person name="Muzny D.M."/>
            <person name="Ioannidis P."/>
            <person name="Waterhouse R.M."/>
            <person name="Zdobnov E.M."/>
            <person name="James P.J."/>
            <person name="Bagnall N.H."/>
            <person name="Kotze A.C."/>
            <person name="Gibbs R.A."/>
            <person name="Richards S."/>
            <person name="Batterham P."/>
            <person name="Gasser R.B."/>
        </authorList>
    </citation>
    <scope>NUCLEOTIDE SEQUENCE [LARGE SCALE GENOMIC DNA]</scope>
    <source>
        <strain evidence="23 24">LS</strain>
        <tissue evidence="23">Full body</tissue>
    </source>
</reference>
<evidence type="ECO:0000256" key="8">
    <source>
        <dbReference type="ARBA" id="ARBA00022840"/>
    </source>
</evidence>
<feature type="binding site" evidence="17">
    <location>
        <position position="1243"/>
    </location>
    <ligand>
        <name>ATP</name>
        <dbReference type="ChEBI" id="CHEBI:30616"/>
    </ligand>
</feature>
<keyword evidence="12" id="KW-1015">Disulfide bond</keyword>
<comment type="subcellular location">
    <subcellularLocation>
        <location evidence="1">Cell membrane</location>
        <topology evidence="1">Single-pass type I membrane protein</topology>
    </subcellularLocation>
</comment>
<feature type="compositionally biased region" description="Polar residues" evidence="19">
    <location>
        <begin position="1635"/>
        <end position="1657"/>
    </location>
</feature>
<keyword evidence="11" id="KW-0829">Tyrosine-protein kinase</keyword>
<dbReference type="OMA" id="REVMEMV"/>
<feature type="transmembrane region" description="Helical" evidence="20">
    <location>
        <begin position="1120"/>
        <end position="1144"/>
    </location>
</feature>
<keyword evidence="18" id="KW-0597">Phosphoprotein</keyword>
<evidence type="ECO:0000256" key="18">
    <source>
        <dbReference type="RuleBase" id="RU000312"/>
    </source>
</evidence>
<dbReference type="CDD" id="cd05036">
    <property type="entry name" value="PTKc_ALK_LTK"/>
    <property type="match status" value="1"/>
</dbReference>
<dbReference type="Pfam" id="PF12810">
    <property type="entry name" value="ALK_LTK_GRD"/>
    <property type="match status" value="1"/>
</dbReference>
<dbReference type="GO" id="GO:0043235">
    <property type="term" value="C:receptor complex"/>
    <property type="evidence" value="ECO:0007669"/>
    <property type="project" value="TreeGrafter"/>
</dbReference>
<dbReference type="Gene3D" id="1.10.510.10">
    <property type="entry name" value="Transferase(Phosphotransferase) domain 1"/>
    <property type="match status" value="1"/>
</dbReference>
<dbReference type="InterPro" id="IPR002011">
    <property type="entry name" value="Tyr_kinase_rcpt_2_CS"/>
</dbReference>
<proteinExistence type="inferred from homology"/>